<evidence type="ECO:0000313" key="4">
    <source>
        <dbReference type="Proteomes" id="UP000712600"/>
    </source>
</evidence>
<comment type="caution">
    <text evidence="3">The sequence shown here is derived from an EMBL/GenBank/DDBJ whole genome shotgun (WGS) entry which is preliminary data.</text>
</comment>
<protein>
    <recommendedName>
        <fullName evidence="2">Putative plant transposon protein domain-containing protein</fullName>
    </recommendedName>
</protein>
<feature type="domain" description="Putative plant transposon protein" evidence="2">
    <location>
        <begin position="218"/>
        <end position="393"/>
    </location>
</feature>
<sequence length="559" mass="62011">MSVNRNTSAAGEASNPPPLSLVDYSDDEEQTTPHGSQISRSDVFGTAAENLNTESDADSDPAEPNTEDEQMEEKSDNAEQILESTQVKTTDGNEPEEKEKTESEEVEEVAVEDVELLINIKKNAKNKKRKSTTSIQRNNPVRKTTRKSTPSVAETQTPAPPTVAEGSSTRTTRRSTNAELVAEHRYESFSSREIIQERSVDLEAEDTWGFHDIIKKGHLERTVTGLVGYIPEIVKEFYAALPGEITRASKDKVEVTIRGHGFEFSPTKINEYLNLMPLSEEEVKADEMADALTIDELADFLTEGTLSLRNLTKRYLSLCKAALVILSAYNWVPSSHKNNMSADRARLIYKMFHRIRVDVGEMLYSQILNLAVLQKEGGKNDTHLLILPRIIFGVLQTQFELQRKPRKKIYVVIPYKDSRLGEIYLKNQKEAREAAKNAQRQAKKKGKSASTSTSAPSTGPPPSTPRPERTDPSGYVPPRQSPRSAGKFQIIHLGTIAALGQPMYADEAKLALDTASAAVQQIAAAMQTLTSVVGQIASMLYPRGEEEADDPQQHDDQEN</sequence>
<dbReference type="EMBL" id="QGKX02001347">
    <property type="protein sequence ID" value="KAF3521334.1"/>
    <property type="molecule type" value="Genomic_DNA"/>
</dbReference>
<dbReference type="InterPro" id="IPR046796">
    <property type="entry name" value="Transposase_32_dom"/>
</dbReference>
<reference evidence="3" key="1">
    <citation type="submission" date="2019-12" db="EMBL/GenBank/DDBJ databases">
        <title>Genome sequencing and annotation of Brassica cretica.</title>
        <authorList>
            <person name="Studholme D.J."/>
            <person name="Sarris P."/>
        </authorList>
    </citation>
    <scope>NUCLEOTIDE SEQUENCE</scope>
    <source>
        <strain evidence="3">PFS-109/04</strain>
        <tissue evidence="3">Leaf</tissue>
    </source>
</reference>
<evidence type="ECO:0000259" key="2">
    <source>
        <dbReference type="Pfam" id="PF20167"/>
    </source>
</evidence>
<accession>A0A8S9PJP4</accession>
<evidence type="ECO:0000256" key="1">
    <source>
        <dbReference type="SAM" id="MobiDB-lite"/>
    </source>
</evidence>
<feature type="region of interest" description="Disordered" evidence="1">
    <location>
        <begin position="431"/>
        <end position="484"/>
    </location>
</feature>
<organism evidence="3 4">
    <name type="scientific">Brassica cretica</name>
    <name type="common">Mustard</name>
    <dbReference type="NCBI Taxonomy" id="69181"/>
    <lineage>
        <taxon>Eukaryota</taxon>
        <taxon>Viridiplantae</taxon>
        <taxon>Streptophyta</taxon>
        <taxon>Embryophyta</taxon>
        <taxon>Tracheophyta</taxon>
        <taxon>Spermatophyta</taxon>
        <taxon>Magnoliopsida</taxon>
        <taxon>eudicotyledons</taxon>
        <taxon>Gunneridae</taxon>
        <taxon>Pentapetalae</taxon>
        <taxon>rosids</taxon>
        <taxon>malvids</taxon>
        <taxon>Brassicales</taxon>
        <taxon>Brassicaceae</taxon>
        <taxon>Brassiceae</taxon>
        <taxon>Brassica</taxon>
    </lineage>
</organism>
<feature type="compositionally biased region" description="Low complexity" evidence="1">
    <location>
        <begin position="448"/>
        <end position="457"/>
    </location>
</feature>
<gene>
    <name evidence="3" type="ORF">F2Q69_00047029</name>
</gene>
<feature type="compositionally biased region" description="Polar residues" evidence="1">
    <location>
        <begin position="82"/>
        <end position="92"/>
    </location>
</feature>
<feature type="compositionally biased region" description="Polar residues" evidence="1">
    <location>
        <begin position="132"/>
        <end position="157"/>
    </location>
</feature>
<evidence type="ECO:0000313" key="3">
    <source>
        <dbReference type="EMBL" id="KAF3521334.1"/>
    </source>
</evidence>
<feature type="region of interest" description="Disordered" evidence="1">
    <location>
        <begin position="1"/>
        <end position="108"/>
    </location>
</feature>
<dbReference type="AlphaFoldDB" id="A0A8S9PJP4"/>
<dbReference type="Pfam" id="PF20167">
    <property type="entry name" value="Transposase_32"/>
    <property type="match status" value="1"/>
</dbReference>
<proteinExistence type="predicted"/>
<feature type="region of interest" description="Disordered" evidence="1">
    <location>
        <begin position="124"/>
        <end position="175"/>
    </location>
</feature>
<dbReference type="Proteomes" id="UP000712600">
    <property type="component" value="Unassembled WGS sequence"/>
</dbReference>
<feature type="compositionally biased region" description="Acidic residues" evidence="1">
    <location>
        <begin position="55"/>
        <end position="71"/>
    </location>
</feature>
<name>A0A8S9PJP4_BRACR</name>